<feature type="region of interest" description="Disordered" evidence="1">
    <location>
        <begin position="286"/>
        <end position="307"/>
    </location>
</feature>
<dbReference type="InterPro" id="IPR058593">
    <property type="entry name" value="ARB_07466-like_C"/>
</dbReference>
<feature type="domain" description="ARB-07466-like C-terminal" evidence="2">
    <location>
        <begin position="203"/>
        <end position="298"/>
    </location>
</feature>
<sequence>MADCRHKRDTNARPRPRAALVAGPLAVLATASAITLGMVVSEPTAQDVPVSAAISERSAGISAELLQRDAIVSRSSDRSLATAPVKQGMRIEKKSDLELMMAKQAVAQAVSAADTKRWTTTELNLWTSPAQKAEKAGVLDAEKKVLVTGRSLFDRDEVVIDGASRWISSGYLADEKPVDESEEEAAAAPAADASCSNGSSVASGVSPNIVKVHAAVCAAFPEITTYGTFRSDGEHAQGIAVDIMVSGARGWEVAEFVRANAGSLGVSYAIYSRNIWSVERSGEGWRGMSDRGSTTANHEDHVHVTTY</sequence>
<dbReference type="AlphaFoldDB" id="A0A1A9GRR5"/>
<accession>A0A1A9GRR5</accession>
<dbReference type="Proteomes" id="UP000077868">
    <property type="component" value="Chromosome"/>
</dbReference>
<evidence type="ECO:0000313" key="4">
    <source>
        <dbReference type="Proteomes" id="UP000077868"/>
    </source>
</evidence>
<dbReference type="EMBL" id="CP015079">
    <property type="protein sequence ID" value="ANH40155.1"/>
    <property type="molecule type" value="Genomic_DNA"/>
</dbReference>
<reference evidence="3 4" key="1">
    <citation type="submission" date="2016-03" db="EMBL/GenBank/DDBJ databases">
        <title>Complete genome sequence of a soil Actinobacterium, Nocardioides dokdonensis FR1436.</title>
        <authorList>
            <person name="Kwon S.-K."/>
            <person name="Kim K."/>
            <person name="Kim J.F."/>
        </authorList>
    </citation>
    <scope>NUCLEOTIDE SEQUENCE [LARGE SCALE GENOMIC DNA]</scope>
    <source>
        <strain evidence="3 4">FR1436</strain>
    </source>
</reference>
<organism evidence="3 4">
    <name type="scientific">Nocardioides dokdonensis FR1436</name>
    <dbReference type="NCBI Taxonomy" id="1300347"/>
    <lineage>
        <taxon>Bacteria</taxon>
        <taxon>Bacillati</taxon>
        <taxon>Actinomycetota</taxon>
        <taxon>Actinomycetes</taxon>
        <taxon>Propionibacteriales</taxon>
        <taxon>Nocardioidaceae</taxon>
        <taxon>Nocardioides</taxon>
    </lineage>
</organism>
<proteinExistence type="predicted"/>
<evidence type="ECO:0000256" key="1">
    <source>
        <dbReference type="SAM" id="MobiDB-lite"/>
    </source>
</evidence>
<gene>
    <name evidence="3" type="ORF">I601_3756</name>
</gene>
<evidence type="ECO:0000313" key="3">
    <source>
        <dbReference type="EMBL" id="ANH40155.1"/>
    </source>
</evidence>
<protein>
    <recommendedName>
        <fullName evidence="2">ARB-07466-like C-terminal domain-containing protein</fullName>
    </recommendedName>
</protein>
<name>A0A1A9GRR5_9ACTN</name>
<keyword evidence="4" id="KW-1185">Reference proteome</keyword>
<dbReference type="Pfam" id="PF26571">
    <property type="entry name" value="VldE"/>
    <property type="match status" value="1"/>
</dbReference>
<dbReference type="RefSeq" id="WP_157520306.1">
    <property type="nucleotide sequence ID" value="NZ_CP015079.1"/>
</dbReference>
<feature type="region of interest" description="Disordered" evidence="1">
    <location>
        <begin position="178"/>
        <end position="197"/>
    </location>
</feature>
<evidence type="ECO:0000259" key="2">
    <source>
        <dbReference type="Pfam" id="PF26571"/>
    </source>
</evidence>
<feature type="compositionally biased region" description="Basic and acidic residues" evidence="1">
    <location>
        <begin position="297"/>
        <end position="307"/>
    </location>
</feature>
<dbReference type="PATRIC" id="fig|1300347.3.peg.3762"/>
<dbReference type="KEGG" id="ndk:I601_3756"/>
<dbReference type="STRING" id="1300347.I601_3756"/>
<dbReference type="OrthoDB" id="2989771at2"/>